<dbReference type="GO" id="GO:0070012">
    <property type="term" value="F:oligopeptidase activity"/>
    <property type="evidence" value="ECO:0007669"/>
    <property type="project" value="TreeGrafter"/>
</dbReference>
<keyword evidence="9" id="KW-0804">Transcription</keyword>
<dbReference type="Pfam" id="PF00326">
    <property type="entry name" value="Peptidase_S9"/>
    <property type="match status" value="1"/>
</dbReference>
<evidence type="ECO:0000256" key="3">
    <source>
        <dbReference type="ARBA" id="ARBA00011897"/>
    </source>
</evidence>
<keyword evidence="10" id="KW-0539">Nucleus</keyword>
<name>A0AAD8R5T1_LOLMU</name>
<dbReference type="InterPro" id="IPR051167">
    <property type="entry name" value="Prolyl_oligopep/macrocyclase"/>
</dbReference>
<dbReference type="InterPro" id="IPR055081">
    <property type="entry name" value="NLP1-9_GAF"/>
</dbReference>
<dbReference type="InterPro" id="IPR053793">
    <property type="entry name" value="PB1-like"/>
</dbReference>
<dbReference type="FunFam" id="2.130.10.120:FF:000001">
    <property type="entry name" value="Prolyl endopeptidase"/>
    <property type="match status" value="1"/>
</dbReference>
<dbReference type="CDD" id="cd06407">
    <property type="entry name" value="PB1_NLP"/>
    <property type="match status" value="1"/>
</dbReference>
<feature type="region of interest" description="Disordered" evidence="12">
    <location>
        <begin position="1126"/>
        <end position="1146"/>
    </location>
</feature>
<dbReference type="PRINTS" id="PR00862">
    <property type="entry name" value="PROLIGOPTASE"/>
</dbReference>
<dbReference type="Pfam" id="PF00564">
    <property type="entry name" value="PB1"/>
    <property type="match status" value="1"/>
</dbReference>
<dbReference type="PANTHER" id="PTHR42881">
    <property type="entry name" value="PROLYL ENDOPEPTIDASE"/>
    <property type="match status" value="1"/>
</dbReference>
<dbReference type="InterPro" id="IPR003035">
    <property type="entry name" value="RWP-RK_dom"/>
</dbReference>
<evidence type="ECO:0000256" key="8">
    <source>
        <dbReference type="ARBA" id="ARBA00023125"/>
    </source>
</evidence>
<dbReference type="SUPFAM" id="SSF50993">
    <property type="entry name" value="Peptidase/esterase 'gauge' domain"/>
    <property type="match status" value="1"/>
</dbReference>
<feature type="region of interest" description="Disordered" evidence="12">
    <location>
        <begin position="1"/>
        <end position="33"/>
    </location>
</feature>
<feature type="region of interest" description="Disordered" evidence="12">
    <location>
        <begin position="1663"/>
        <end position="1683"/>
    </location>
</feature>
<evidence type="ECO:0000313" key="15">
    <source>
        <dbReference type="EMBL" id="KAK1614650.1"/>
    </source>
</evidence>
<keyword evidence="7" id="KW-0805">Transcription regulation</keyword>
<dbReference type="EC" id="3.4.21.26" evidence="3"/>
<protein>
    <recommendedName>
        <fullName evidence="3">prolyl oligopeptidase</fullName>
        <ecNumber evidence="3">3.4.21.26</ecNumber>
    </recommendedName>
</protein>
<dbReference type="InterPro" id="IPR034891">
    <property type="entry name" value="PB1_NLP"/>
</dbReference>
<dbReference type="FunFam" id="3.40.50.1820:FF:000005">
    <property type="entry name" value="Prolyl endopeptidase"/>
    <property type="match status" value="1"/>
</dbReference>
<dbReference type="SUPFAM" id="SSF53474">
    <property type="entry name" value="alpha/beta-Hydrolases"/>
    <property type="match status" value="1"/>
</dbReference>
<dbReference type="Proteomes" id="UP001231189">
    <property type="component" value="Unassembled WGS sequence"/>
</dbReference>
<feature type="compositionally biased region" description="Gly residues" evidence="12">
    <location>
        <begin position="1126"/>
        <end position="1135"/>
    </location>
</feature>
<dbReference type="Gene3D" id="3.10.20.90">
    <property type="entry name" value="Phosphatidylinositol 3-kinase Catalytic Subunit, Chain A, domain 1"/>
    <property type="match status" value="1"/>
</dbReference>
<feature type="domain" description="PB1" evidence="14">
    <location>
        <begin position="1726"/>
        <end position="1817"/>
    </location>
</feature>
<feature type="coiled-coil region" evidence="11">
    <location>
        <begin position="958"/>
        <end position="1023"/>
    </location>
</feature>
<dbReference type="Pfam" id="PF02897">
    <property type="entry name" value="Peptidase_S9_N"/>
    <property type="match status" value="1"/>
</dbReference>
<evidence type="ECO:0000256" key="5">
    <source>
        <dbReference type="ARBA" id="ARBA00022801"/>
    </source>
</evidence>
<reference evidence="15" key="1">
    <citation type="submission" date="2023-07" db="EMBL/GenBank/DDBJ databases">
        <title>A chromosome-level genome assembly of Lolium multiflorum.</title>
        <authorList>
            <person name="Chen Y."/>
            <person name="Copetti D."/>
            <person name="Kolliker R."/>
            <person name="Studer B."/>
        </authorList>
    </citation>
    <scope>NUCLEOTIDE SEQUENCE</scope>
    <source>
        <strain evidence="15">02402/16</strain>
        <tissue evidence="15">Leaf</tissue>
    </source>
</reference>
<dbReference type="InterPro" id="IPR002470">
    <property type="entry name" value="Peptidase_S9A"/>
</dbReference>
<keyword evidence="6" id="KW-0720">Serine protease</keyword>
<dbReference type="SMART" id="SM00666">
    <property type="entry name" value="PB1"/>
    <property type="match status" value="1"/>
</dbReference>
<comment type="caution">
    <text evidence="15">The sequence shown here is derived from an EMBL/GenBank/DDBJ whole genome shotgun (WGS) entry which is preliminary data.</text>
</comment>
<proteinExistence type="inferred from homology"/>
<keyword evidence="11" id="KW-0175">Coiled coil</keyword>
<sequence>MLLLHKSLPHLRRALTPRRPPPKSSALPPPRRRTLTRAAAAAMGSVARLSYPPARRDDSVVDTYHGAQIPDPYRWLEDPDSEETKEFVEKQADLAESVLAGCGDREGLRREVTRLFDHPRHGAPFRRGSNYFHFLNSGLQAQSVLYVQDGLDAEPQVLLDPNTLSKDGTVALSTYSISKDGKYFAYGLSESGSDWVTIRVMHIADRQPTSDKLSWVKFSSISWTHDGKGFFYGRYPAPGVGLDAGTETNINLNQQIYYHVMGSDQSEDILCWKDPENPKYSFGASVTEDGKYIILGTYDGCDPVNKLYYCEISSLPQGIEGFKETKQMLPFVKLIDNFDAQYQVVANDGDEFTFVTNKNAPKNKLVRVNIKNPEVWTDVISEHERDVLESVDAVNGNQLVVCYMSDVKHTLQIRDLITGNLLHQLPLEIGSVSEVSCRREDKEVFIGFTSFLSPGITYRCNLTSTVPEMKVFREISVPGFDRTGFEVKQIFVSSKDGTKIPMFIMSKKDIELDGSHPTLLYGYGGFNISITPSFSVSRLVLCKNLGSIVCIANIRGGGEYGEEWHKAGALAKKQNCFDDFIACAEQLISAGYTSNKKICIEGGSNGGLLVAACINQRPDLFGCALAHVGVMDMLRFHKFTIGHAWTTDYGCSDKEDEFGWLIKYSPLHNVRRPWEQSFVDNSQYPATMLLTGDHDDRVVPLHSLKLLATLQYVLCTSTEDSPQTNPIIGRIDRKSGHGPGRPTQKMIDEVADRYSFMAKMLGTTWTEGADRGAMAGILAWAADVVGGAGDSDDEAAAAAESERAAAMTPEQRLRAADLDARASSLRRAIQDLRARVPPPHVAQRLPHLHAHSLASSAALALQLNAHSSTKEQALEREIRIQEENSAYEKAISDCRQKIQEKQMEASLLQNNLKEMEIEELDLKAKVDNAIKEQEATQHKASTASEATGNTLLDAESLINLKSKDLEEKKGELKLLEDKVQRLDKVWSLVEEESLKTPSPAQREKTLEKQLHSLIEQLTTKQAQAERLITDIHTKEKDLERLNSIHRNLHSTSSEAGAPRNRFSGGLLSGDEDSGAKGVRRPSQSGGVRTEGWWVVVMVMEVKADMERILGGGFSLRLSDRDDHACGGGGSGGRGPSPGTDDEADSGCAVKERIARALRLYKDTADGGALVQVWAPAPAPARDGERRRRRVLATRGQPFVLPSRCRRLLQYRTVSLAHVFAVDGGDDCTWEERGLPGRVFDARSPEWTPNVQLYGTGEYARMSYALIYDIQASLALPILDPADDSRCLAVLELVFTTAPVACFAAEADKLCKALQAVSLRGSEICHPVPTETCNSEATEAAMSEVSELLAAVCKAHELPLAQAWVRCRRCSQSSTGDNDDHFSLTTAGAPFHLAADAMNYGVFREACAEHHLRPGQGLVGEAAMAGQLRFCADVSRRSKDAYPLAHYARMHGLAGCFAVPLRLPQSDMHDDDVQLEECVVLEFFLPTDCRSAAEQKALLGAIGSTIWDECSGGSLNATVMNSLQDLSLEALLADGDAANELNGHGEYDTNDSDEEDEHLAVDVADGDQGANIHVTDKNGVNDNMSQPPEKKKTGRKAGKPVSLKVLQGYFSGSLKDAARSLGVCPTTMKRICRQHGISRWPFRKISKVNRALGKIRRAAIESVDCSPKPATASSSSRRVPAPHLPCMSSALAEDTSSQGSSQDPPPLTKTALGKSLLQRSNGAAGELVTIKASYKGDIVRFRVPCSAGVAAVKEEVAKRLGLDAGAFDVKYLDDDHEWVLLSCDADFQECLDVAPASAAMSGGNGVVLPVVRLMVHRSSFGRSD</sequence>
<organism evidence="15 16">
    <name type="scientific">Lolium multiflorum</name>
    <name type="common">Italian ryegrass</name>
    <name type="synonym">Lolium perenne subsp. multiflorum</name>
    <dbReference type="NCBI Taxonomy" id="4521"/>
    <lineage>
        <taxon>Eukaryota</taxon>
        <taxon>Viridiplantae</taxon>
        <taxon>Streptophyta</taxon>
        <taxon>Embryophyta</taxon>
        <taxon>Tracheophyta</taxon>
        <taxon>Spermatophyta</taxon>
        <taxon>Magnoliopsida</taxon>
        <taxon>Liliopsida</taxon>
        <taxon>Poales</taxon>
        <taxon>Poaceae</taxon>
        <taxon>BOP clade</taxon>
        <taxon>Pooideae</taxon>
        <taxon>Poodae</taxon>
        <taxon>Poeae</taxon>
        <taxon>Poeae Chloroplast Group 2 (Poeae type)</taxon>
        <taxon>Loliodinae</taxon>
        <taxon>Loliinae</taxon>
        <taxon>Lolium</taxon>
    </lineage>
</organism>
<dbReference type="PANTHER" id="PTHR42881:SF2">
    <property type="entry name" value="PROLYL ENDOPEPTIDASE"/>
    <property type="match status" value="1"/>
</dbReference>
<dbReference type="InterPro" id="IPR029058">
    <property type="entry name" value="AB_hydrolase_fold"/>
</dbReference>
<evidence type="ECO:0000256" key="11">
    <source>
        <dbReference type="SAM" id="Coils"/>
    </source>
</evidence>
<evidence type="ECO:0000256" key="10">
    <source>
        <dbReference type="ARBA" id="ARBA00023242"/>
    </source>
</evidence>
<evidence type="ECO:0000256" key="7">
    <source>
        <dbReference type="ARBA" id="ARBA00023015"/>
    </source>
</evidence>
<feature type="compositionally biased region" description="Basic residues" evidence="12">
    <location>
        <begin position="7"/>
        <end position="16"/>
    </location>
</feature>
<dbReference type="InterPro" id="IPR001375">
    <property type="entry name" value="Peptidase_S9_cat"/>
</dbReference>
<evidence type="ECO:0000256" key="9">
    <source>
        <dbReference type="ARBA" id="ARBA00023163"/>
    </source>
</evidence>
<dbReference type="GO" id="GO:0005829">
    <property type="term" value="C:cytosol"/>
    <property type="evidence" value="ECO:0007669"/>
    <property type="project" value="TreeGrafter"/>
</dbReference>
<dbReference type="GO" id="GO:0004252">
    <property type="term" value="F:serine-type endopeptidase activity"/>
    <property type="evidence" value="ECO:0007669"/>
    <property type="project" value="UniProtKB-EC"/>
</dbReference>
<evidence type="ECO:0000256" key="2">
    <source>
        <dbReference type="ARBA" id="ARBA00005228"/>
    </source>
</evidence>
<dbReference type="Gene3D" id="3.40.50.1820">
    <property type="entry name" value="alpha/beta hydrolase"/>
    <property type="match status" value="1"/>
</dbReference>
<keyword evidence="5" id="KW-0378">Hydrolase</keyword>
<dbReference type="InterPro" id="IPR023302">
    <property type="entry name" value="Pept_S9A_N"/>
</dbReference>
<evidence type="ECO:0000256" key="1">
    <source>
        <dbReference type="ARBA" id="ARBA00001070"/>
    </source>
</evidence>
<dbReference type="Pfam" id="PF22922">
    <property type="entry name" value="GAF_NLP"/>
    <property type="match status" value="1"/>
</dbReference>
<feature type="region of interest" description="Disordered" evidence="12">
    <location>
        <begin position="1572"/>
        <end position="1598"/>
    </location>
</feature>
<dbReference type="GO" id="GO:0003677">
    <property type="term" value="F:DNA binding"/>
    <property type="evidence" value="ECO:0007669"/>
    <property type="project" value="UniProtKB-KW"/>
</dbReference>
<dbReference type="PROSITE" id="PS51519">
    <property type="entry name" value="RWP_RK"/>
    <property type="match status" value="1"/>
</dbReference>
<dbReference type="PROSITE" id="PS51745">
    <property type="entry name" value="PB1"/>
    <property type="match status" value="1"/>
</dbReference>
<dbReference type="Gene3D" id="2.130.10.120">
    <property type="entry name" value="Prolyl oligopeptidase, N-terminal domain"/>
    <property type="match status" value="1"/>
</dbReference>
<evidence type="ECO:0000313" key="16">
    <source>
        <dbReference type="Proteomes" id="UP001231189"/>
    </source>
</evidence>
<dbReference type="GO" id="GO:0006508">
    <property type="term" value="P:proteolysis"/>
    <property type="evidence" value="ECO:0007669"/>
    <property type="project" value="UniProtKB-KW"/>
</dbReference>
<feature type="region of interest" description="Disordered" evidence="12">
    <location>
        <begin position="1690"/>
        <end position="1709"/>
    </location>
</feature>
<dbReference type="EMBL" id="JAUUTY010000006">
    <property type="protein sequence ID" value="KAK1614650.1"/>
    <property type="molecule type" value="Genomic_DNA"/>
</dbReference>
<dbReference type="InterPro" id="IPR000270">
    <property type="entry name" value="PB1_dom"/>
</dbReference>
<keyword evidence="4" id="KW-0645">Protease</keyword>
<dbReference type="Pfam" id="PF02042">
    <property type="entry name" value="RWP-RK"/>
    <property type="match status" value="1"/>
</dbReference>
<evidence type="ECO:0000256" key="12">
    <source>
        <dbReference type="SAM" id="MobiDB-lite"/>
    </source>
</evidence>
<accession>A0AAD8R5T1</accession>
<feature type="compositionally biased region" description="Pro residues" evidence="12">
    <location>
        <begin position="18"/>
        <end position="29"/>
    </location>
</feature>
<comment type="similarity">
    <text evidence="2">Belongs to the peptidase S9A family.</text>
</comment>
<evidence type="ECO:0000256" key="6">
    <source>
        <dbReference type="ARBA" id="ARBA00022825"/>
    </source>
</evidence>
<keyword evidence="16" id="KW-1185">Reference proteome</keyword>
<feature type="region of interest" description="Disordered" evidence="12">
    <location>
        <begin position="1049"/>
        <end position="1085"/>
    </location>
</feature>
<comment type="catalytic activity">
    <reaction evidence="1">
        <text>Hydrolysis of Pro-|-Xaa &gt;&gt; Ala-|-Xaa in oligopeptides.</text>
        <dbReference type="EC" id="3.4.21.26"/>
    </reaction>
</comment>
<dbReference type="SUPFAM" id="SSF54277">
    <property type="entry name" value="CAD &amp; PB1 domains"/>
    <property type="match status" value="1"/>
</dbReference>
<gene>
    <name evidence="15" type="ORF">QYE76_020167</name>
</gene>
<feature type="coiled-coil region" evidence="11">
    <location>
        <begin position="884"/>
        <end position="932"/>
    </location>
</feature>
<keyword evidence="8" id="KW-0238">DNA-binding</keyword>
<feature type="domain" description="RWP-RK" evidence="13">
    <location>
        <begin position="1582"/>
        <end position="1668"/>
    </location>
</feature>
<evidence type="ECO:0000256" key="4">
    <source>
        <dbReference type="ARBA" id="ARBA00022670"/>
    </source>
</evidence>
<evidence type="ECO:0000259" key="13">
    <source>
        <dbReference type="PROSITE" id="PS51519"/>
    </source>
</evidence>
<evidence type="ECO:0000259" key="14">
    <source>
        <dbReference type="PROSITE" id="PS51745"/>
    </source>
</evidence>